<evidence type="ECO:0000313" key="3">
    <source>
        <dbReference type="Proteomes" id="UP000016480"/>
    </source>
</evidence>
<dbReference type="Pfam" id="PF19266">
    <property type="entry name" value="CIS_tube"/>
    <property type="match status" value="1"/>
</dbReference>
<dbReference type="Gene3D" id="3.10.350.10">
    <property type="entry name" value="LysM domain"/>
    <property type="match status" value="1"/>
</dbReference>
<dbReference type="PROSITE" id="PS51782">
    <property type="entry name" value="LYSM"/>
    <property type="match status" value="1"/>
</dbReference>
<dbReference type="GeneID" id="61357935"/>
<dbReference type="AlphaFoldDB" id="A0A8T0C4V9"/>
<dbReference type="InterPro" id="IPR018392">
    <property type="entry name" value="LysM"/>
</dbReference>
<dbReference type="RefSeq" id="WP_010386069.1">
    <property type="nucleotide sequence ID" value="NZ_AHCD03000035.1"/>
</dbReference>
<comment type="caution">
    <text evidence="2">The sequence shown here is derived from an EMBL/GenBank/DDBJ whole genome shotgun (WGS) entry which is preliminary data.</text>
</comment>
<name>A0A8T0C4V9_9GAMM</name>
<accession>A0A8T0C4V9</accession>
<dbReference type="InterPro" id="IPR036779">
    <property type="entry name" value="LysM_dom_sf"/>
</dbReference>
<dbReference type="EMBL" id="AHCD03000035">
    <property type="protein sequence ID" value="KAF7785719.1"/>
    <property type="molecule type" value="Genomic_DNA"/>
</dbReference>
<sequence length="230" mass="25299">MDSSGTLDLLKIDAYQDAARSQSLGTFTALVNPQSVSVFTRNRYGKQFPLSSASMLSAFSSGGPNYMKATLILDGSGLLAQQSQSDAGVVEQLTQLMNATMNYVGNIHQPPYLKVIWGKMPIFYGRAEQCDVHYRTFTDKGIPIRADVDLVLLEDVNTEYDKRVANPSSPDLFHLHNVSDKDTLPYISYRYYGSTGFGKQIARANGLNNLYNLQAGVTLLIPPLDEVNAS</sequence>
<reference evidence="2 3" key="1">
    <citation type="journal article" date="2012" name="J. Bacteriol.">
        <title>Genome sequence of the cycloprodigiosin-producing bacterial strain Pseudoalteromonas rubra ATCC 29570(T).</title>
        <authorList>
            <person name="Xie B.B."/>
            <person name="Shu Y.L."/>
            <person name="Qin Q.L."/>
            <person name="Rong J.C."/>
            <person name="Zhang X.Y."/>
            <person name="Chen X.L."/>
            <person name="Zhou B.C."/>
            <person name="Zhang Y.Z."/>
        </authorList>
    </citation>
    <scope>NUCLEOTIDE SEQUENCE [LARGE SCALE GENOMIC DNA]</scope>
    <source>
        <strain evidence="2 3">DSM 6842</strain>
    </source>
</reference>
<evidence type="ECO:0000313" key="2">
    <source>
        <dbReference type="EMBL" id="KAF7785719.1"/>
    </source>
</evidence>
<dbReference type="Proteomes" id="UP000016480">
    <property type="component" value="Unassembled WGS sequence"/>
</dbReference>
<organism evidence="2 3">
    <name type="scientific">Pseudoalteromonas rubra</name>
    <dbReference type="NCBI Taxonomy" id="43658"/>
    <lineage>
        <taxon>Bacteria</taxon>
        <taxon>Pseudomonadati</taxon>
        <taxon>Pseudomonadota</taxon>
        <taxon>Gammaproteobacteria</taxon>
        <taxon>Alteromonadales</taxon>
        <taxon>Pseudoalteromonadaceae</taxon>
        <taxon>Pseudoalteromonas</taxon>
    </lineage>
</organism>
<feature type="domain" description="LysM" evidence="1">
    <location>
        <begin position="174"/>
        <end position="221"/>
    </location>
</feature>
<evidence type="ECO:0000259" key="1">
    <source>
        <dbReference type="PROSITE" id="PS51782"/>
    </source>
</evidence>
<proteinExistence type="predicted"/>
<dbReference type="InterPro" id="IPR045361">
    <property type="entry name" value="CIS_tube_prot_N"/>
</dbReference>
<protein>
    <recommendedName>
        <fullName evidence="1">LysM domain-containing protein</fullName>
    </recommendedName>
</protein>
<gene>
    <name evidence="2" type="ORF">PRUB_a0084</name>
</gene>